<feature type="signal peptide" evidence="2">
    <location>
        <begin position="1"/>
        <end position="24"/>
    </location>
</feature>
<evidence type="ECO:0000313" key="4">
    <source>
        <dbReference type="Proteomes" id="UP000183015"/>
    </source>
</evidence>
<evidence type="ECO:0000313" key="3">
    <source>
        <dbReference type="EMBL" id="SEL48252.1"/>
    </source>
</evidence>
<keyword evidence="4" id="KW-1185">Reference proteome</keyword>
<sequence>MRISTRRALSALAVSGAVVLTAAACGGGTSGSHTSADAKTAPSAAASSPAADPFAGQTAHQIITAASAAMSSAHSMKVTGTMKESGSAMSLDLFMVKGVGCQGSIDMGSQGGTTIVVLGTTAWEKLDQATLAKAIGGAAAASVSGKYFKTTTTAKDFADLQAFCDLDTFAQGLGSAGDDPFTKGAVTTVDGRPALTLIDTKDQSRALVSLTAPYRIVGAVGPGSDGSITISYDLDTKITPPPASEVFDASTYGL</sequence>
<organism evidence="3 4">
    <name type="scientific">Streptacidiphilus jiangxiensis</name>
    <dbReference type="NCBI Taxonomy" id="235985"/>
    <lineage>
        <taxon>Bacteria</taxon>
        <taxon>Bacillati</taxon>
        <taxon>Actinomycetota</taxon>
        <taxon>Actinomycetes</taxon>
        <taxon>Kitasatosporales</taxon>
        <taxon>Streptomycetaceae</taxon>
        <taxon>Streptacidiphilus</taxon>
    </lineage>
</organism>
<name>A0A1H7QJV0_STRJI</name>
<feature type="compositionally biased region" description="Low complexity" evidence="1">
    <location>
        <begin position="31"/>
        <end position="52"/>
    </location>
</feature>
<evidence type="ECO:0000256" key="1">
    <source>
        <dbReference type="SAM" id="MobiDB-lite"/>
    </source>
</evidence>
<feature type="region of interest" description="Disordered" evidence="1">
    <location>
        <begin position="29"/>
        <end position="52"/>
    </location>
</feature>
<reference evidence="4" key="1">
    <citation type="submission" date="2016-10" db="EMBL/GenBank/DDBJ databases">
        <authorList>
            <person name="Varghese N."/>
        </authorList>
    </citation>
    <scope>NUCLEOTIDE SEQUENCE [LARGE SCALE GENOMIC DNA]</scope>
    <source>
        <strain evidence="4">DSM 45096 / BCRC 16803 / CGMCC 4.1857 / CIP 109030 / JCM 12277 / KCTC 19219 / NBRC 100920 / 33214</strain>
    </source>
</reference>
<proteinExistence type="predicted"/>
<evidence type="ECO:0000256" key="2">
    <source>
        <dbReference type="SAM" id="SignalP"/>
    </source>
</evidence>
<dbReference type="Proteomes" id="UP000183015">
    <property type="component" value="Unassembled WGS sequence"/>
</dbReference>
<dbReference type="PROSITE" id="PS51257">
    <property type="entry name" value="PROKAR_LIPOPROTEIN"/>
    <property type="match status" value="1"/>
</dbReference>
<dbReference type="AlphaFoldDB" id="A0A1H7QJV0"/>
<feature type="chain" id="PRO_5010307572" description="Lipoprotein LprG" evidence="2">
    <location>
        <begin position="25"/>
        <end position="254"/>
    </location>
</feature>
<dbReference type="Gene3D" id="2.50.20.20">
    <property type="match status" value="1"/>
</dbReference>
<evidence type="ECO:0008006" key="5">
    <source>
        <dbReference type="Google" id="ProtNLM"/>
    </source>
</evidence>
<keyword evidence="2" id="KW-0732">Signal</keyword>
<protein>
    <recommendedName>
        <fullName evidence="5">Lipoprotein LprG</fullName>
    </recommendedName>
</protein>
<accession>A0A1H7QJV0</accession>
<dbReference type="EMBL" id="FOAZ01000009">
    <property type="protein sequence ID" value="SEL48252.1"/>
    <property type="molecule type" value="Genomic_DNA"/>
</dbReference>
<dbReference type="OrthoDB" id="3745543at2"/>
<dbReference type="RefSeq" id="WP_042457051.1">
    <property type="nucleotide sequence ID" value="NZ_BBPN01000045.1"/>
</dbReference>
<gene>
    <name evidence="3" type="ORF">SAMN05414137_10966</name>
</gene>